<feature type="domain" description="Rv3651-like C-terminal" evidence="4">
    <location>
        <begin position="218"/>
        <end position="335"/>
    </location>
</feature>
<protein>
    <recommendedName>
        <fullName evidence="7">Rv3651-like N-terminal domain-containing protein</fullName>
    </recommendedName>
</protein>
<evidence type="ECO:0000313" key="6">
    <source>
        <dbReference type="Proteomes" id="UP000193622"/>
    </source>
</evidence>
<proteinExistence type="predicted"/>
<evidence type="ECO:0008006" key="7">
    <source>
        <dbReference type="Google" id="ProtNLM"/>
    </source>
</evidence>
<feature type="region of interest" description="Disordered" evidence="1">
    <location>
        <begin position="335"/>
        <end position="356"/>
    </location>
</feature>
<dbReference type="EMBL" id="LQPC01000030">
    <property type="protein sequence ID" value="ORV87847.1"/>
    <property type="molecule type" value="Genomic_DNA"/>
</dbReference>
<evidence type="ECO:0000259" key="2">
    <source>
        <dbReference type="Pfam" id="PF18007"/>
    </source>
</evidence>
<dbReference type="Proteomes" id="UP000193622">
    <property type="component" value="Unassembled WGS sequence"/>
</dbReference>
<dbReference type="Pfam" id="PF18621">
    <property type="entry name" value="Rv3651-like_middle"/>
    <property type="match status" value="1"/>
</dbReference>
<feature type="domain" description="Rv3651-like N-terminal" evidence="2">
    <location>
        <begin position="4"/>
        <end position="96"/>
    </location>
</feature>
<organism evidence="5 6">
    <name type="scientific">Mycolicibacterium iranicum</name>
    <name type="common">Mycobacterium iranicum</name>
    <dbReference type="NCBI Taxonomy" id="912594"/>
    <lineage>
        <taxon>Bacteria</taxon>
        <taxon>Bacillati</taxon>
        <taxon>Actinomycetota</taxon>
        <taxon>Actinomycetes</taxon>
        <taxon>Mycobacteriales</taxon>
        <taxon>Mycobacteriaceae</taxon>
        <taxon>Mycolicibacterium</taxon>
    </lineage>
</organism>
<reference evidence="5 6" key="1">
    <citation type="submission" date="2016-01" db="EMBL/GenBank/DDBJ databases">
        <title>The new phylogeny of the genus Mycobacterium.</title>
        <authorList>
            <person name="Tarcisio F."/>
            <person name="Conor M."/>
            <person name="Antonella G."/>
            <person name="Elisabetta G."/>
            <person name="Giulia F.S."/>
            <person name="Sara T."/>
            <person name="Anna F."/>
            <person name="Clotilde B."/>
            <person name="Roberto B."/>
            <person name="Veronica D.S."/>
            <person name="Fabio R."/>
            <person name="Monica P."/>
            <person name="Olivier J."/>
            <person name="Enrico T."/>
            <person name="Nicola S."/>
        </authorList>
    </citation>
    <scope>NUCLEOTIDE SEQUENCE [LARGE SCALE GENOMIC DNA]</scope>
    <source>
        <strain evidence="5 6">DSM 45541</strain>
    </source>
</reference>
<dbReference type="InterPro" id="IPR041439">
    <property type="entry name" value="Rv3651-like_middle"/>
</dbReference>
<dbReference type="Pfam" id="PF21043">
    <property type="entry name" value="Rv3651-like_C"/>
    <property type="match status" value="1"/>
</dbReference>
<comment type="caution">
    <text evidence="5">The sequence shown here is derived from an EMBL/GenBank/DDBJ whole genome shotgun (WGS) entry which is preliminary data.</text>
</comment>
<dbReference type="InterPro" id="IPR048578">
    <property type="entry name" value="Rv3651-like_C"/>
</dbReference>
<dbReference type="InterPro" id="IPR041458">
    <property type="entry name" value="Rv3651-like_N"/>
</dbReference>
<dbReference type="Pfam" id="PF18007">
    <property type="entry name" value="Rv3651-like_N"/>
    <property type="match status" value="1"/>
</dbReference>
<evidence type="ECO:0000259" key="4">
    <source>
        <dbReference type="Pfam" id="PF21043"/>
    </source>
</evidence>
<evidence type="ECO:0000259" key="3">
    <source>
        <dbReference type="Pfam" id="PF18621"/>
    </source>
</evidence>
<accession>A0A1X1WML8</accession>
<evidence type="ECO:0000256" key="1">
    <source>
        <dbReference type="SAM" id="MobiDB-lite"/>
    </source>
</evidence>
<gene>
    <name evidence="5" type="ORF">AWC12_15995</name>
</gene>
<name>A0A1X1WML8_MYCIR</name>
<dbReference type="AlphaFoldDB" id="A0A1X1WML8"/>
<dbReference type="RefSeq" id="WP_024446930.1">
    <property type="nucleotide sequence ID" value="NZ_LQPC01000030.1"/>
</dbReference>
<sequence>MTHDWMLVETLGTVPVVVAHGAHTKDLIPIGTFLRRSPHLMAIQTAIGETVRSATGLSSITPKNDRVIRTEVVQMSDGRIHGVQMWLGAPDEAPPERPLVGSLMWDLTAGTATDTVESLQVGGWDPAKQMTHGRAFADDLPRRELKRNEAEVISMVINPEAGVTICDTWDVIDYRGEPITVGFVARSVPETQDDGSERLICRAMNWRTVREGPGIQHDLLAQRILDGLAQPGVHRALVDPKNWTLLKWLDDPVPFFDWRAGMVREQAVHPQDRQTMKKMAADFDTGAASGVLRMVGHHGGWTPVHVTVNRVELGRGIHAGLASLRMPTTAELTAAGIEEHPDSEAPRPGNDPLRRS</sequence>
<evidence type="ECO:0000313" key="5">
    <source>
        <dbReference type="EMBL" id="ORV87847.1"/>
    </source>
</evidence>
<feature type="domain" description="Rv3651-like middle" evidence="3">
    <location>
        <begin position="100"/>
        <end position="208"/>
    </location>
</feature>